<accession>A0ABU7UU87</accession>
<organism evidence="1 2">
    <name type="scientific">Clostridium frigoriphilum</name>
    <dbReference type="NCBI Taxonomy" id="443253"/>
    <lineage>
        <taxon>Bacteria</taxon>
        <taxon>Bacillati</taxon>
        <taxon>Bacillota</taxon>
        <taxon>Clostridia</taxon>
        <taxon>Eubacteriales</taxon>
        <taxon>Clostridiaceae</taxon>
        <taxon>Clostridium</taxon>
    </lineage>
</organism>
<name>A0ABU7UU87_9CLOT</name>
<comment type="caution">
    <text evidence="1">The sequence shown here is derived from an EMBL/GenBank/DDBJ whole genome shotgun (WGS) entry which is preliminary data.</text>
</comment>
<dbReference type="Proteomes" id="UP001498469">
    <property type="component" value="Unassembled WGS sequence"/>
</dbReference>
<sequence length="41" mass="4951">MGRKKIFRENLLLKYSQEEIKWMKKNSTYGIKFDENGNIAK</sequence>
<evidence type="ECO:0000313" key="1">
    <source>
        <dbReference type="EMBL" id="MEF2114414.1"/>
    </source>
</evidence>
<dbReference type="EMBL" id="JAZHFS010000023">
    <property type="protein sequence ID" value="MEF2114414.1"/>
    <property type="molecule type" value="Genomic_DNA"/>
</dbReference>
<protein>
    <submittedName>
        <fullName evidence="1">Uncharacterized protein</fullName>
    </submittedName>
</protein>
<keyword evidence="2" id="KW-1185">Reference proteome</keyword>
<dbReference type="RefSeq" id="WP_301182978.1">
    <property type="nucleotide sequence ID" value="NZ_JAZHFS010000023.1"/>
</dbReference>
<proteinExistence type="predicted"/>
<evidence type="ECO:0000313" key="2">
    <source>
        <dbReference type="Proteomes" id="UP001498469"/>
    </source>
</evidence>
<gene>
    <name evidence="1" type="ORF">SJI18_19125</name>
</gene>
<reference evidence="1 2" key="1">
    <citation type="submission" date="2023-11" db="EMBL/GenBank/DDBJ databases">
        <title>Draft genome sequence of a psychrophilic Clostridium strain from permafrost water brine.</title>
        <authorList>
            <person name="Shcherbakova V.A."/>
            <person name="Trubitsyn V.E."/>
            <person name="Zakharyuk A.G."/>
        </authorList>
    </citation>
    <scope>NUCLEOTIDE SEQUENCE [LARGE SCALE GENOMIC DNA]</scope>
    <source>
        <strain evidence="1 2">14F</strain>
    </source>
</reference>